<accession>A0ABT2CHN4</accession>
<evidence type="ECO:0000313" key="1">
    <source>
        <dbReference type="EMBL" id="MCS0636926.1"/>
    </source>
</evidence>
<evidence type="ECO:0000313" key="2">
    <source>
        <dbReference type="Proteomes" id="UP001431313"/>
    </source>
</evidence>
<protein>
    <recommendedName>
        <fullName evidence="3">Lipoprotein</fullName>
    </recommendedName>
</protein>
<sequence length="60" mass="6161">MRTTMPWWARTVTAVAGCAPQTSQPVAGGPYDPDCPGNPYGWGCPCAHPYGPGCCGAYGA</sequence>
<gene>
    <name evidence="1" type="ORF">NX801_14910</name>
</gene>
<proteinExistence type="predicted"/>
<comment type="caution">
    <text evidence="1">The sequence shown here is derived from an EMBL/GenBank/DDBJ whole genome shotgun (WGS) entry which is preliminary data.</text>
</comment>
<dbReference type="RefSeq" id="WP_258788187.1">
    <property type="nucleotide sequence ID" value="NZ_JANUGQ010000011.1"/>
</dbReference>
<keyword evidence="2" id="KW-1185">Reference proteome</keyword>
<dbReference type="Proteomes" id="UP001431313">
    <property type="component" value="Unassembled WGS sequence"/>
</dbReference>
<organism evidence="1 2">
    <name type="scientific">Streptomyces pyxinae</name>
    <dbReference type="NCBI Taxonomy" id="2970734"/>
    <lineage>
        <taxon>Bacteria</taxon>
        <taxon>Bacillati</taxon>
        <taxon>Actinomycetota</taxon>
        <taxon>Actinomycetes</taxon>
        <taxon>Kitasatosporales</taxon>
        <taxon>Streptomycetaceae</taxon>
        <taxon>Streptomyces</taxon>
    </lineage>
</organism>
<name>A0ABT2CHN4_9ACTN</name>
<dbReference type="EMBL" id="JANUGQ010000011">
    <property type="protein sequence ID" value="MCS0636926.1"/>
    <property type="molecule type" value="Genomic_DNA"/>
</dbReference>
<reference evidence="1" key="1">
    <citation type="submission" date="2022-08" db="EMBL/GenBank/DDBJ databases">
        <authorList>
            <person name="Somphong A."/>
            <person name="Phongsopitanun W."/>
        </authorList>
    </citation>
    <scope>NUCLEOTIDE SEQUENCE</scope>
    <source>
        <strain evidence="1">LP05-1</strain>
    </source>
</reference>
<evidence type="ECO:0008006" key="3">
    <source>
        <dbReference type="Google" id="ProtNLM"/>
    </source>
</evidence>